<dbReference type="EMBL" id="LVVM01002530">
    <property type="protein sequence ID" value="OJA16498.1"/>
    <property type="molecule type" value="Genomic_DNA"/>
</dbReference>
<accession>A0A1J8R411</accession>
<sequence>MPQSAPQITEFAGHIDTGATSHMTPHHHWLRNYVPK</sequence>
<organism evidence="1 2">
    <name type="scientific">Rhizopogon vesiculosus</name>
    <dbReference type="NCBI Taxonomy" id="180088"/>
    <lineage>
        <taxon>Eukaryota</taxon>
        <taxon>Fungi</taxon>
        <taxon>Dikarya</taxon>
        <taxon>Basidiomycota</taxon>
        <taxon>Agaricomycotina</taxon>
        <taxon>Agaricomycetes</taxon>
        <taxon>Agaricomycetidae</taxon>
        <taxon>Boletales</taxon>
        <taxon>Suillineae</taxon>
        <taxon>Rhizopogonaceae</taxon>
        <taxon>Rhizopogon</taxon>
    </lineage>
</organism>
<dbReference type="Proteomes" id="UP000183567">
    <property type="component" value="Unassembled WGS sequence"/>
</dbReference>
<name>A0A1J8R411_9AGAM</name>
<protein>
    <submittedName>
        <fullName evidence="1">Uncharacterized protein</fullName>
    </submittedName>
</protein>
<dbReference type="AlphaFoldDB" id="A0A1J8R411"/>
<evidence type="ECO:0000313" key="2">
    <source>
        <dbReference type="Proteomes" id="UP000183567"/>
    </source>
</evidence>
<gene>
    <name evidence="1" type="ORF">AZE42_14203</name>
</gene>
<dbReference type="OrthoDB" id="5598079at2759"/>
<reference evidence="1 2" key="1">
    <citation type="submission" date="2016-03" db="EMBL/GenBank/DDBJ databases">
        <title>Comparative genomics of the ectomycorrhizal sister species Rhizopogon vinicolor and Rhizopogon vesiculosus (Basidiomycota: Boletales) reveals a divergence of the mating type B locus.</title>
        <authorList>
            <person name="Mujic A.B."/>
            <person name="Kuo A."/>
            <person name="Tritt A."/>
            <person name="Lipzen A."/>
            <person name="Chen C."/>
            <person name="Johnson J."/>
            <person name="Sharma A."/>
            <person name="Barry K."/>
            <person name="Grigoriev I.V."/>
            <person name="Spatafora J.W."/>
        </authorList>
    </citation>
    <scope>NUCLEOTIDE SEQUENCE [LARGE SCALE GENOMIC DNA]</scope>
    <source>
        <strain evidence="1 2">AM-OR11-056</strain>
    </source>
</reference>
<proteinExistence type="predicted"/>
<comment type="caution">
    <text evidence="1">The sequence shown here is derived from an EMBL/GenBank/DDBJ whole genome shotgun (WGS) entry which is preliminary data.</text>
</comment>
<evidence type="ECO:0000313" key="1">
    <source>
        <dbReference type="EMBL" id="OJA16498.1"/>
    </source>
</evidence>
<keyword evidence="2" id="KW-1185">Reference proteome</keyword>